<dbReference type="SMART" id="SM00829">
    <property type="entry name" value="PKS_ER"/>
    <property type="match status" value="1"/>
</dbReference>
<dbReference type="InterPro" id="IPR013154">
    <property type="entry name" value="ADH-like_N"/>
</dbReference>
<dbReference type="EMBL" id="CP003190">
    <property type="protein sequence ID" value="AGL86477.1"/>
    <property type="molecule type" value="Genomic_DNA"/>
</dbReference>
<evidence type="ECO:0000259" key="6">
    <source>
        <dbReference type="SMART" id="SM00829"/>
    </source>
</evidence>
<dbReference type="GO" id="GO:0046872">
    <property type="term" value="F:metal ion binding"/>
    <property type="evidence" value="ECO:0007669"/>
    <property type="project" value="UniProtKB-KW"/>
</dbReference>
<reference evidence="8" key="1">
    <citation type="journal article" date="2014" name="Genome Announc.">
        <title>Full-genome sequence of the plant growth-promoting bacterium Pseudomonas protegens CHA0.</title>
        <authorList>
            <person name="Jousset A."/>
            <person name="Schuldes J."/>
            <person name="Keel C."/>
            <person name="Maurhofer M."/>
            <person name="Daniel R."/>
            <person name="Scheu S."/>
            <person name="Thuermer A."/>
        </authorList>
    </citation>
    <scope>NUCLEOTIDE SEQUENCE [LARGE SCALE GENOMIC DNA]</scope>
    <source>
        <strain evidence="8">DSM 19095 / LMG 27888 / CFBP 6595 / CHA0</strain>
    </source>
</reference>
<dbReference type="CDD" id="cd08255">
    <property type="entry name" value="2-desacetyl-2-hydroxyethyl_bacteriochlorophyllide_like"/>
    <property type="match status" value="1"/>
</dbReference>
<dbReference type="RefSeq" id="WP_015636760.1">
    <property type="nucleotide sequence ID" value="NC_021237.1"/>
</dbReference>
<dbReference type="SUPFAM" id="SSF50129">
    <property type="entry name" value="GroES-like"/>
    <property type="match status" value="1"/>
</dbReference>
<evidence type="ECO:0000256" key="1">
    <source>
        <dbReference type="ARBA" id="ARBA00001947"/>
    </source>
</evidence>
<dbReference type="AlphaFoldDB" id="A0A2C9ES30"/>
<dbReference type="eggNOG" id="COG1063">
    <property type="taxonomic scope" value="Bacteria"/>
</dbReference>
<organism evidence="7 8">
    <name type="scientific">Pseudomonas protegens (strain DSM 19095 / LMG 27888 / CFBP 6595 / CHA0)</name>
    <dbReference type="NCBI Taxonomy" id="1124983"/>
    <lineage>
        <taxon>Bacteria</taxon>
        <taxon>Pseudomonadati</taxon>
        <taxon>Pseudomonadota</taxon>
        <taxon>Gammaproteobacteria</taxon>
        <taxon>Pseudomonadales</taxon>
        <taxon>Pseudomonadaceae</taxon>
        <taxon>Pseudomonas</taxon>
    </lineage>
</organism>
<comment type="similarity">
    <text evidence="2">Belongs to the zinc-containing alcohol dehydrogenase family.</text>
</comment>
<dbReference type="SUPFAM" id="SSF51735">
    <property type="entry name" value="NAD(P)-binding Rossmann-fold domains"/>
    <property type="match status" value="1"/>
</dbReference>
<evidence type="ECO:0000256" key="5">
    <source>
        <dbReference type="ARBA" id="ARBA00023002"/>
    </source>
</evidence>
<dbReference type="Gene3D" id="3.90.180.10">
    <property type="entry name" value="Medium-chain alcohol dehydrogenases, catalytic domain"/>
    <property type="match status" value="2"/>
</dbReference>
<comment type="cofactor">
    <cofactor evidence="1">
        <name>Zn(2+)</name>
        <dbReference type="ChEBI" id="CHEBI:29105"/>
    </cofactor>
</comment>
<dbReference type="Gene3D" id="3.40.50.720">
    <property type="entry name" value="NAD(P)-binding Rossmann-like Domain"/>
    <property type="match status" value="1"/>
</dbReference>
<dbReference type="InterPro" id="IPR036291">
    <property type="entry name" value="NAD(P)-bd_dom_sf"/>
</dbReference>
<keyword evidence="5" id="KW-0560">Oxidoreductase</keyword>
<dbReference type="KEGG" id="pprc:PFLCHA0_c47260"/>
<keyword evidence="4" id="KW-0862">Zinc</keyword>
<name>A0A2C9ES30_PSEPH</name>
<evidence type="ECO:0000313" key="8">
    <source>
        <dbReference type="Proteomes" id="UP000013940"/>
    </source>
</evidence>
<dbReference type="HOGENOM" id="CLU_026673_8_0_6"/>
<accession>A0A2C9ES30</accession>
<protein>
    <submittedName>
        <fullName evidence="7">Oxidoreductase, zinc-binding protein</fullName>
    </submittedName>
</protein>
<dbReference type="GO" id="GO:0016491">
    <property type="term" value="F:oxidoreductase activity"/>
    <property type="evidence" value="ECO:0007669"/>
    <property type="project" value="UniProtKB-KW"/>
</dbReference>
<dbReference type="GeneID" id="57477726"/>
<keyword evidence="3" id="KW-0479">Metal-binding</keyword>
<dbReference type="Pfam" id="PF08240">
    <property type="entry name" value="ADH_N"/>
    <property type="match status" value="1"/>
</dbReference>
<evidence type="ECO:0000313" key="7">
    <source>
        <dbReference type="EMBL" id="AGL86477.1"/>
    </source>
</evidence>
<dbReference type="InterPro" id="IPR020843">
    <property type="entry name" value="ER"/>
</dbReference>
<evidence type="ECO:0000256" key="4">
    <source>
        <dbReference type="ARBA" id="ARBA00022833"/>
    </source>
</evidence>
<evidence type="ECO:0000256" key="2">
    <source>
        <dbReference type="ARBA" id="ARBA00008072"/>
    </source>
</evidence>
<dbReference type="PANTHER" id="PTHR43350:SF19">
    <property type="entry name" value="D-GULOSIDE 3-DEHYDROGENASE"/>
    <property type="match status" value="1"/>
</dbReference>
<feature type="domain" description="Enoyl reductase (ER)" evidence="6">
    <location>
        <begin position="12"/>
        <end position="241"/>
    </location>
</feature>
<dbReference type="InterPro" id="IPR011032">
    <property type="entry name" value="GroES-like_sf"/>
</dbReference>
<evidence type="ECO:0000256" key="3">
    <source>
        <dbReference type="ARBA" id="ARBA00022723"/>
    </source>
</evidence>
<dbReference type="Proteomes" id="UP000013940">
    <property type="component" value="Chromosome"/>
</dbReference>
<proteinExistence type="inferred from homology"/>
<dbReference type="PANTHER" id="PTHR43350">
    <property type="entry name" value="NAD-DEPENDENT ALCOHOL DEHYDROGENASE"/>
    <property type="match status" value="1"/>
</dbReference>
<sequence>MSSSRYTLTACGADGVIAVHEPLAALAATEVQVAVDYSMVSPGTERHYLQQVRETGEQLPLGYCAAGVVSAVGPEVEGVQPGDRVVAMGWKIATHSNWIQVPQRLVCKVPPPLTQDQAILATLGATAVHAVDRAQLQAGEQILVVGMGLVGKMLSLVAACHGARIWVADLNPAAIDPGLPVQVLDLLAEPGAMAGQFTRIFLCIDADISALFPRLLALLNPQGNGAGRSRLVNVGRVSLTLELSPQMGNIDIINVSRCGNGYRDDAYHHGRKSVQCPAGEATVERNIARCLDYLVAGKDWLEHLQRVEMDLGQALAHYNGAAFFAPGINLIKHREA</sequence>
<gene>
    <name evidence="7" type="ORF">PFLCHA0_c47260</name>
</gene>